<dbReference type="EvolutionaryTrace" id="Q9YDN4"/>
<dbReference type="Pfam" id="PF22166">
    <property type="entry name" value="WHD_ArnR1"/>
    <property type="match status" value="1"/>
</dbReference>
<dbReference type="SMR" id="Q9YDN4"/>
<evidence type="ECO:0000259" key="1">
    <source>
        <dbReference type="Pfam" id="PF22166"/>
    </source>
</evidence>
<proteinExistence type="evidence at protein level"/>
<dbReference type="eggNOG" id="arCOG07901">
    <property type="taxonomic scope" value="Archaea"/>
</dbReference>
<dbReference type="Proteomes" id="UP000002518">
    <property type="component" value="Chromosome"/>
</dbReference>
<dbReference type="KEGG" id="ape:APE_0880a"/>
<gene>
    <name evidence="2" type="ordered locus">APE_0880a</name>
</gene>
<dbReference type="InterPro" id="IPR036388">
    <property type="entry name" value="WH-like_DNA-bd_sf"/>
</dbReference>
<dbReference type="Gene3D" id="1.10.10.10">
    <property type="entry name" value="Winged helix-like DNA-binding domain superfamily/Winged helix DNA-binding domain"/>
    <property type="match status" value="1"/>
</dbReference>
<feature type="domain" description="ArnR1-like winged-helix" evidence="1">
    <location>
        <begin position="3"/>
        <end position="92"/>
    </location>
</feature>
<dbReference type="EMBL" id="BA000002">
    <property type="protein sequence ID" value="BAA79863.1"/>
    <property type="molecule type" value="Genomic_DNA"/>
</dbReference>
<dbReference type="RefSeq" id="WP_010866038.1">
    <property type="nucleotide sequence ID" value="NC_000854.2"/>
</dbReference>
<dbReference type="AlphaFoldDB" id="Q9YDN4"/>
<dbReference type="GeneID" id="1444973"/>
<accession>Q9YDN4</accession>
<evidence type="ECO:0000313" key="2">
    <source>
        <dbReference type="EMBL" id="BAA79863.1"/>
    </source>
</evidence>
<keyword evidence="4" id="KW-0002">3D-structure</keyword>
<dbReference type="InterPro" id="IPR036390">
    <property type="entry name" value="WH_DNA-bd_sf"/>
</dbReference>
<dbReference type="PDB" id="2PG4">
    <property type="method" value="X-ray"/>
    <property type="resolution" value="2.21 A"/>
    <property type="chains" value="A/B=1-94"/>
</dbReference>
<dbReference type="EnsemblBacteria" id="BAA79863">
    <property type="protein sequence ID" value="BAA79863"/>
    <property type="gene ID" value="APE_0880a"/>
</dbReference>
<dbReference type="InterPro" id="IPR054040">
    <property type="entry name" value="WHD_ArnR1"/>
</dbReference>
<evidence type="ECO:0007829" key="4">
    <source>
        <dbReference type="PDB" id="2PG4"/>
    </source>
</evidence>
<reference evidence="4" key="2">
    <citation type="submission" date="2007-04" db="PDB data bank">
        <title>Crystal structure of uncharacterized protein (NP_147569.1) from Aeropyrum pernix at 2.21 A resolution.</title>
        <authorList>
            <consortium name="Joint Center for Structural Genomics (JCSG)"/>
        </authorList>
    </citation>
    <scope>X-RAY CRYSTALLOGRAPHY (2.21 ANGSTROMS)</scope>
</reference>
<reference evidence="2 3" key="1">
    <citation type="journal article" date="1999" name="DNA Res.">
        <title>Complete genome sequence of an aerobic hyper-thermophilic crenarchaeon, Aeropyrum pernix K1.</title>
        <authorList>
            <person name="Kawarabayasi Y."/>
            <person name="Hino Y."/>
            <person name="Horikawa H."/>
            <person name="Yamazaki S."/>
            <person name="Haikawa Y."/>
            <person name="Jin-no K."/>
            <person name="Takahashi M."/>
            <person name="Sekine M."/>
            <person name="Baba S."/>
            <person name="Ankai A."/>
            <person name="Kosugi H."/>
            <person name="Hosoyama A."/>
            <person name="Fukui S."/>
            <person name="Nagai Y."/>
            <person name="Nishijima K."/>
            <person name="Nakazawa H."/>
            <person name="Takamiya M."/>
            <person name="Masuda S."/>
            <person name="Funahashi T."/>
            <person name="Tanaka T."/>
            <person name="Kudoh Y."/>
            <person name="Yamazaki J."/>
            <person name="Kushida N."/>
            <person name="Oguchi A."/>
            <person name="Aoki K."/>
            <person name="Kubota K."/>
            <person name="Nakamura Y."/>
            <person name="Nomura N."/>
            <person name="Sako Y."/>
            <person name="Kikuchi H."/>
        </authorList>
    </citation>
    <scope>NUCLEOTIDE SEQUENCE [LARGE SCALE GENOMIC DNA]</scope>
    <source>
        <strain evidence="3">ATCC 700893 / DSM 11879 / JCM 9820 / NBRC 100138 / K1</strain>
    </source>
</reference>
<dbReference type="PDBsum" id="2PG4"/>
<name>Q9YDN4_AERPE</name>
<protein>
    <recommendedName>
        <fullName evidence="1">ArnR1-like winged-helix domain-containing protein</fullName>
    </recommendedName>
</protein>
<dbReference type="STRING" id="272557.APE_0880a"/>
<dbReference type="SUPFAM" id="SSF46785">
    <property type="entry name" value="Winged helix' DNA-binding domain"/>
    <property type="match status" value="1"/>
</dbReference>
<keyword evidence="3" id="KW-1185">Reference proteome</keyword>
<sequence length="94" mass="10758">MDDETLRLQFGHLIRILPTLLEFEKKGYEPSLAEIVKASGVSEKTFFMGLKDRLIRAGLVKEETLSYRVKTLKLTEKGRRLAECLEKCRDVLGS</sequence>
<organism evidence="2 3">
    <name type="scientific">Aeropyrum pernix (strain ATCC 700893 / DSM 11879 / JCM 9820 / NBRC 100138 / K1)</name>
    <dbReference type="NCBI Taxonomy" id="272557"/>
    <lineage>
        <taxon>Archaea</taxon>
        <taxon>Thermoproteota</taxon>
        <taxon>Thermoprotei</taxon>
        <taxon>Desulfurococcales</taxon>
        <taxon>Desulfurococcaceae</taxon>
        <taxon>Aeropyrum</taxon>
    </lineage>
</organism>
<dbReference type="PIR" id="G72682">
    <property type="entry name" value="G72682"/>
</dbReference>
<evidence type="ECO:0000313" key="3">
    <source>
        <dbReference type="Proteomes" id="UP000002518"/>
    </source>
</evidence>